<keyword evidence="1 3" id="KW-0238">DNA-binding</keyword>
<dbReference type="EMBL" id="JRKI01000003">
    <property type="protein sequence ID" value="KIZ19209.1"/>
    <property type="molecule type" value="Genomic_DNA"/>
</dbReference>
<feature type="domain" description="OmpR/PhoB-type" evidence="5">
    <location>
        <begin position="124"/>
        <end position="221"/>
    </location>
</feature>
<gene>
    <name evidence="6" type="ORF">SNA_01295</name>
</gene>
<dbReference type="Gene3D" id="6.10.250.690">
    <property type="match status" value="1"/>
</dbReference>
<keyword evidence="7" id="KW-1185">Reference proteome</keyword>
<feature type="domain" description="Response regulatory" evidence="4">
    <location>
        <begin position="5"/>
        <end position="118"/>
    </location>
</feature>
<dbReference type="GO" id="GO:0032993">
    <property type="term" value="C:protein-DNA complex"/>
    <property type="evidence" value="ECO:0007669"/>
    <property type="project" value="TreeGrafter"/>
</dbReference>
<dbReference type="AlphaFoldDB" id="A0A0D7CSJ4"/>
<evidence type="ECO:0000259" key="4">
    <source>
        <dbReference type="PROSITE" id="PS50110"/>
    </source>
</evidence>
<dbReference type="GO" id="GO:0000976">
    <property type="term" value="F:transcription cis-regulatory region binding"/>
    <property type="evidence" value="ECO:0007669"/>
    <property type="project" value="TreeGrafter"/>
</dbReference>
<sequence>MRPTTILVVEDDHALRDVLVRGLRDEGFGTAAARDGATALRLAGDSVDAVVLDVGLPDADGRDVCQAMRAQGFLRPVVFLTAHHGLADRLSGFSAGGDDYLPKPFHLAELTARLRAALKRSGAATAAPAGDLVLDPGQHSLCVRDVEVALTPTEFRLLAALMAGLGTVVRRRELVRAGWPEGAQVSENTLDQYLSRLRRKIREAGSDLTISTARGIGHRLS</sequence>
<dbReference type="SUPFAM" id="SSF52172">
    <property type="entry name" value="CheY-like"/>
    <property type="match status" value="1"/>
</dbReference>
<evidence type="ECO:0000256" key="1">
    <source>
        <dbReference type="ARBA" id="ARBA00023125"/>
    </source>
</evidence>
<dbReference type="Gene3D" id="1.10.10.10">
    <property type="entry name" value="Winged helix-like DNA-binding domain superfamily/Winged helix DNA-binding domain"/>
    <property type="match status" value="1"/>
</dbReference>
<dbReference type="SUPFAM" id="SSF46894">
    <property type="entry name" value="C-terminal effector domain of the bipartite response regulators"/>
    <property type="match status" value="1"/>
</dbReference>
<evidence type="ECO:0000259" key="5">
    <source>
        <dbReference type="PROSITE" id="PS51755"/>
    </source>
</evidence>
<accession>A0A0D7CSJ4</accession>
<proteinExistence type="predicted"/>
<evidence type="ECO:0000313" key="6">
    <source>
        <dbReference type="EMBL" id="KIZ19209.1"/>
    </source>
</evidence>
<dbReference type="InterPro" id="IPR001789">
    <property type="entry name" value="Sig_transdc_resp-reg_receiver"/>
</dbReference>
<dbReference type="Proteomes" id="UP000032458">
    <property type="component" value="Unassembled WGS sequence"/>
</dbReference>
<comment type="caution">
    <text evidence="6">The sequence shown here is derived from an EMBL/GenBank/DDBJ whole genome shotgun (WGS) entry which is preliminary data.</text>
</comment>
<evidence type="ECO:0000256" key="3">
    <source>
        <dbReference type="PROSITE-ProRule" id="PRU01091"/>
    </source>
</evidence>
<organism evidence="6 7">
    <name type="scientific">Streptomyces natalensis ATCC 27448</name>
    <dbReference type="NCBI Taxonomy" id="1240678"/>
    <lineage>
        <taxon>Bacteria</taxon>
        <taxon>Bacillati</taxon>
        <taxon>Actinomycetota</taxon>
        <taxon>Actinomycetes</taxon>
        <taxon>Kitasatosporales</taxon>
        <taxon>Streptomycetaceae</taxon>
        <taxon>Streptomyces</taxon>
    </lineage>
</organism>
<dbReference type="Pfam" id="PF00072">
    <property type="entry name" value="Response_reg"/>
    <property type="match status" value="1"/>
</dbReference>
<dbReference type="PATRIC" id="fig|1240678.4.peg.281"/>
<dbReference type="SMART" id="SM00448">
    <property type="entry name" value="REC"/>
    <property type="match status" value="1"/>
</dbReference>
<evidence type="ECO:0000313" key="7">
    <source>
        <dbReference type="Proteomes" id="UP000032458"/>
    </source>
</evidence>
<dbReference type="PANTHER" id="PTHR48111:SF37">
    <property type="entry name" value="RESPONSE REGULATOR PROTEIN CARR"/>
    <property type="match status" value="1"/>
</dbReference>
<reference evidence="6 7" key="1">
    <citation type="submission" date="2014-09" db="EMBL/GenBank/DDBJ databases">
        <title>Draft genome sequence of Streptomyces natalensis ATCC 27448, producer of the antifungal pimaricin.</title>
        <authorList>
            <person name="Mendes M.V."/>
            <person name="Beites T."/>
            <person name="Pires S."/>
            <person name="Santos C.L."/>
            <person name="Moradas-Ferreira P."/>
        </authorList>
    </citation>
    <scope>NUCLEOTIDE SEQUENCE [LARGE SCALE GENOMIC DNA]</scope>
    <source>
        <strain evidence="6 7">ATCC 27448</strain>
    </source>
</reference>
<dbReference type="Gene3D" id="3.40.50.2300">
    <property type="match status" value="1"/>
</dbReference>
<dbReference type="GO" id="GO:0000156">
    <property type="term" value="F:phosphorelay response regulator activity"/>
    <property type="evidence" value="ECO:0007669"/>
    <property type="project" value="TreeGrafter"/>
</dbReference>
<dbReference type="PANTHER" id="PTHR48111">
    <property type="entry name" value="REGULATOR OF RPOS"/>
    <property type="match status" value="1"/>
</dbReference>
<feature type="DNA-binding region" description="OmpR/PhoB-type" evidence="3">
    <location>
        <begin position="124"/>
        <end position="221"/>
    </location>
</feature>
<name>A0A0D7CSJ4_9ACTN</name>
<dbReference type="Pfam" id="PF00486">
    <property type="entry name" value="Trans_reg_C"/>
    <property type="match status" value="1"/>
</dbReference>
<dbReference type="CDD" id="cd00383">
    <property type="entry name" value="trans_reg_C"/>
    <property type="match status" value="1"/>
</dbReference>
<feature type="modified residue" description="4-aspartylphosphate" evidence="2">
    <location>
        <position position="53"/>
    </location>
</feature>
<dbReference type="InterPro" id="IPR036388">
    <property type="entry name" value="WH-like_DNA-bd_sf"/>
</dbReference>
<evidence type="ECO:0000256" key="2">
    <source>
        <dbReference type="PROSITE-ProRule" id="PRU00169"/>
    </source>
</evidence>
<dbReference type="InterPro" id="IPR016032">
    <property type="entry name" value="Sig_transdc_resp-reg_C-effctor"/>
</dbReference>
<dbReference type="InterPro" id="IPR001867">
    <property type="entry name" value="OmpR/PhoB-type_DNA-bd"/>
</dbReference>
<dbReference type="SMART" id="SM00862">
    <property type="entry name" value="Trans_reg_C"/>
    <property type="match status" value="1"/>
</dbReference>
<dbReference type="PROSITE" id="PS50110">
    <property type="entry name" value="RESPONSE_REGULATORY"/>
    <property type="match status" value="1"/>
</dbReference>
<dbReference type="InterPro" id="IPR039420">
    <property type="entry name" value="WalR-like"/>
</dbReference>
<dbReference type="GO" id="GO:0005829">
    <property type="term" value="C:cytosol"/>
    <property type="evidence" value="ECO:0007669"/>
    <property type="project" value="TreeGrafter"/>
</dbReference>
<dbReference type="InterPro" id="IPR011006">
    <property type="entry name" value="CheY-like_superfamily"/>
</dbReference>
<protein>
    <submittedName>
        <fullName evidence="6">Regulator</fullName>
    </submittedName>
</protein>
<dbReference type="RefSeq" id="WP_030068314.1">
    <property type="nucleotide sequence ID" value="NZ_JRKI01000003.1"/>
</dbReference>
<keyword evidence="2" id="KW-0597">Phosphoprotein</keyword>
<dbReference type="GO" id="GO:0006355">
    <property type="term" value="P:regulation of DNA-templated transcription"/>
    <property type="evidence" value="ECO:0007669"/>
    <property type="project" value="InterPro"/>
</dbReference>
<dbReference type="PROSITE" id="PS51755">
    <property type="entry name" value="OMPR_PHOB"/>
    <property type="match status" value="1"/>
</dbReference>